<dbReference type="PANTHER" id="PTHR42715:SF2">
    <property type="entry name" value="BETA-GLUCOSIDASE F-RELATED"/>
    <property type="match status" value="1"/>
</dbReference>
<dbReference type="FunFam" id="3.40.50.1700:FF:000003">
    <property type="entry name" value="Probable beta-glucosidase"/>
    <property type="match status" value="1"/>
</dbReference>
<dbReference type="InterPro" id="IPR017853">
    <property type="entry name" value="GH"/>
</dbReference>
<reference evidence="13" key="1">
    <citation type="journal article" date="2021" name="New Phytol.">
        <title>Evolutionary innovations through gain and loss of genes in the ectomycorrhizal Boletales.</title>
        <authorList>
            <person name="Wu G."/>
            <person name="Miyauchi S."/>
            <person name="Morin E."/>
            <person name="Kuo A."/>
            <person name="Drula E."/>
            <person name="Varga T."/>
            <person name="Kohler A."/>
            <person name="Feng B."/>
            <person name="Cao Y."/>
            <person name="Lipzen A."/>
            <person name="Daum C."/>
            <person name="Hundley H."/>
            <person name="Pangilinan J."/>
            <person name="Johnson J."/>
            <person name="Barry K."/>
            <person name="LaButti K."/>
            <person name="Ng V."/>
            <person name="Ahrendt S."/>
            <person name="Min B."/>
            <person name="Choi I.G."/>
            <person name="Park H."/>
            <person name="Plett J.M."/>
            <person name="Magnuson J."/>
            <person name="Spatafora J.W."/>
            <person name="Nagy L.G."/>
            <person name="Henrissat B."/>
            <person name="Grigoriev I.V."/>
            <person name="Yang Z.L."/>
            <person name="Xu J."/>
            <person name="Martin F.M."/>
        </authorList>
    </citation>
    <scope>NUCLEOTIDE SEQUENCE</scope>
    <source>
        <strain evidence="13">KKN 215</strain>
    </source>
</reference>
<dbReference type="InterPro" id="IPR026891">
    <property type="entry name" value="Fn3-like"/>
</dbReference>
<dbReference type="EMBL" id="JAEVFJ010000015">
    <property type="protein sequence ID" value="KAH8100581.1"/>
    <property type="molecule type" value="Genomic_DNA"/>
</dbReference>
<evidence type="ECO:0000256" key="2">
    <source>
        <dbReference type="ARBA" id="ARBA00004987"/>
    </source>
</evidence>
<protein>
    <recommendedName>
        <fullName evidence="4">beta-glucosidase</fullName>
        <ecNumber evidence="4">3.2.1.21</ecNumber>
    </recommendedName>
</protein>
<dbReference type="Pfam" id="PF01915">
    <property type="entry name" value="Glyco_hydro_3_C"/>
    <property type="match status" value="1"/>
</dbReference>
<evidence type="ECO:0000256" key="10">
    <source>
        <dbReference type="ARBA" id="ARBA00023326"/>
    </source>
</evidence>
<dbReference type="Proteomes" id="UP000813824">
    <property type="component" value="Unassembled WGS sequence"/>
</dbReference>
<feature type="chain" id="PRO_5035421983" description="beta-glucosidase" evidence="11">
    <location>
        <begin position="23"/>
        <end position="744"/>
    </location>
</feature>
<dbReference type="GO" id="GO:0030245">
    <property type="term" value="P:cellulose catabolic process"/>
    <property type="evidence" value="ECO:0007669"/>
    <property type="project" value="UniProtKB-KW"/>
</dbReference>
<comment type="caution">
    <text evidence="13">The sequence shown here is derived from an EMBL/GenBank/DDBJ whole genome shotgun (WGS) entry which is preliminary data.</text>
</comment>
<accession>A0A8K0UPK5</accession>
<dbReference type="InterPro" id="IPR036881">
    <property type="entry name" value="Glyco_hydro_3_C_sf"/>
</dbReference>
<proteinExistence type="inferred from homology"/>
<evidence type="ECO:0000313" key="13">
    <source>
        <dbReference type="EMBL" id="KAH8100581.1"/>
    </source>
</evidence>
<evidence type="ECO:0000256" key="6">
    <source>
        <dbReference type="ARBA" id="ARBA00023001"/>
    </source>
</evidence>
<dbReference type="Gene3D" id="2.60.40.10">
    <property type="entry name" value="Immunoglobulins"/>
    <property type="match status" value="1"/>
</dbReference>
<dbReference type="InterPro" id="IPR001764">
    <property type="entry name" value="Glyco_hydro_3_N"/>
</dbReference>
<feature type="domain" description="Fibronectin type III-like" evidence="12">
    <location>
        <begin position="660"/>
        <end position="729"/>
    </location>
</feature>
<keyword evidence="10" id="KW-0624">Polysaccharide degradation</keyword>
<organism evidence="13 14">
    <name type="scientific">Cristinia sonorae</name>
    <dbReference type="NCBI Taxonomy" id="1940300"/>
    <lineage>
        <taxon>Eukaryota</taxon>
        <taxon>Fungi</taxon>
        <taxon>Dikarya</taxon>
        <taxon>Basidiomycota</taxon>
        <taxon>Agaricomycotina</taxon>
        <taxon>Agaricomycetes</taxon>
        <taxon>Agaricomycetidae</taxon>
        <taxon>Agaricales</taxon>
        <taxon>Pleurotineae</taxon>
        <taxon>Stephanosporaceae</taxon>
        <taxon>Cristinia</taxon>
    </lineage>
</organism>
<gene>
    <name evidence="13" type="ORF">BXZ70DRAFT_893112</name>
</gene>
<dbReference type="InterPro" id="IPR050288">
    <property type="entry name" value="Cellulose_deg_GH3"/>
</dbReference>
<dbReference type="InterPro" id="IPR036962">
    <property type="entry name" value="Glyco_hydro_3_N_sf"/>
</dbReference>
<dbReference type="SUPFAM" id="SSF52279">
    <property type="entry name" value="Beta-D-glucan exohydrolase, C-terminal domain"/>
    <property type="match status" value="1"/>
</dbReference>
<evidence type="ECO:0000256" key="9">
    <source>
        <dbReference type="ARBA" id="ARBA00023295"/>
    </source>
</evidence>
<dbReference type="GO" id="GO:0008422">
    <property type="term" value="F:beta-glucosidase activity"/>
    <property type="evidence" value="ECO:0007669"/>
    <property type="project" value="UniProtKB-EC"/>
</dbReference>
<comment type="similarity">
    <text evidence="3">Belongs to the glycosyl hydrolase 3 family.</text>
</comment>
<dbReference type="Pfam" id="PF14310">
    <property type="entry name" value="Fn3-like"/>
    <property type="match status" value="1"/>
</dbReference>
<dbReference type="PANTHER" id="PTHR42715">
    <property type="entry name" value="BETA-GLUCOSIDASE"/>
    <property type="match status" value="1"/>
</dbReference>
<dbReference type="Pfam" id="PF00933">
    <property type="entry name" value="Glyco_hydro_3"/>
    <property type="match status" value="1"/>
</dbReference>
<evidence type="ECO:0000313" key="14">
    <source>
        <dbReference type="Proteomes" id="UP000813824"/>
    </source>
</evidence>
<keyword evidence="14" id="KW-1185">Reference proteome</keyword>
<keyword evidence="9" id="KW-0326">Glycosidase</keyword>
<name>A0A8K0UPK5_9AGAR</name>
<evidence type="ECO:0000256" key="3">
    <source>
        <dbReference type="ARBA" id="ARBA00005336"/>
    </source>
</evidence>
<comment type="pathway">
    <text evidence="2">Glycan metabolism; cellulose degradation.</text>
</comment>
<dbReference type="OrthoDB" id="416222at2759"/>
<keyword evidence="5 13" id="KW-0378">Hydrolase</keyword>
<keyword evidence="7" id="KW-0325">Glycoprotein</keyword>
<evidence type="ECO:0000259" key="12">
    <source>
        <dbReference type="SMART" id="SM01217"/>
    </source>
</evidence>
<evidence type="ECO:0000256" key="4">
    <source>
        <dbReference type="ARBA" id="ARBA00012744"/>
    </source>
</evidence>
<dbReference type="EC" id="3.2.1.21" evidence="4"/>
<dbReference type="InterPro" id="IPR002772">
    <property type="entry name" value="Glyco_hydro_3_C"/>
</dbReference>
<keyword evidence="8" id="KW-0119">Carbohydrate metabolism</keyword>
<evidence type="ECO:0000256" key="11">
    <source>
        <dbReference type="SAM" id="SignalP"/>
    </source>
</evidence>
<dbReference type="SMART" id="SM01217">
    <property type="entry name" value="Fn3_like"/>
    <property type="match status" value="1"/>
</dbReference>
<sequence>MRKILSIVSVAFFAGRTRTCFAQIDSPEWTVAYSKAKVAVQTLSLSDKVALTTGPCTGNIPAISTINFPGLCLEDSPLGVRGADKVSAFPAGINAAATFNRTLMRARGSAMAAEFRGKGIHVQLGPMMNLMRTPASGRAWEGFGGDPYLSGEGAYETIMGIQSQGVQAVAKHLINNEQEHSRDASSSNVDDRYNAYVHHQQHEIYLHPFLRSVQANVAAVMCSYINGTYACESNSTLNGLLKTELAFQGYWQATHTTAASVNSGLDMTMPGAPFLFSIFGESLVLAVQLMKTVAEERITDMATRIMAAWYLLGQDTGYPEVNFDSRDILGIFPASKHVDVQGDHAKLIRTIGAASTVLLKNAHNALPLKLPKSIAVIGSGAGSNPSGPNSCLLNACNNGVLAMGWGSGTAGFPYLVAPLDALTTKAKKDGTQVTSALSDFDLQAAARAASGKEVAFVFITADSGENGQTVEGNAGDRNNLQAWHGGDALVQAVAHVNPNTVVIVNAVGPIIVEAWIDNPNVTALVWSGLPGQEAGDSLVDILYGDCVPSGRLPYTIGKSINDYPAQVDYTSSKATVHINYTEGLFVDYRHFDMENITPRFEFGFGLSYTQFEYSTLVLMGSPAGGVSRSGYGSSLDPKLHEKAVTVAFTLKNTGAISGHEIPQLYIALPALTNSPPSILKGFDSVFLAAGEVRAVTFQLSRYDLSVWSVVRQRWEVPNGAIGVMVGPSSRNLPLKATISAAGAK</sequence>
<evidence type="ECO:0000256" key="7">
    <source>
        <dbReference type="ARBA" id="ARBA00023180"/>
    </source>
</evidence>
<dbReference type="InterPro" id="IPR013783">
    <property type="entry name" value="Ig-like_fold"/>
</dbReference>
<keyword evidence="11" id="KW-0732">Signal</keyword>
<dbReference type="FunFam" id="3.20.20.300:FF:000002">
    <property type="entry name" value="Probable beta-glucosidase"/>
    <property type="match status" value="1"/>
</dbReference>
<feature type="signal peptide" evidence="11">
    <location>
        <begin position="1"/>
        <end position="22"/>
    </location>
</feature>
<dbReference type="Gene3D" id="3.40.50.1700">
    <property type="entry name" value="Glycoside hydrolase family 3 C-terminal domain"/>
    <property type="match status" value="1"/>
</dbReference>
<evidence type="ECO:0000256" key="8">
    <source>
        <dbReference type="ARBA" id="ARBA00023277"/>
    </source>
</evidence>
<dbReference type="AlphaFoldDB" id="A0A8K0UPK5"/>
<evidence type="ECO:0000256" key="5">
    <source>
        <dbReference type="ARBA" id="ARBA00022801"/>
    </source>
</evidence>
<evidence type="ECO:0000256" key="1">
    <source>
        <dbReference type="ARBA" id="ARBA00000448"/>
    </source>
</evidence>
<dbReference type="SUPFAM" id="SSF51445">
    <property type="entry name" value="(Trans)glycosidases"/>
    <property type="match status" value="1"/>
</dbReference>
<keyword evidence="6" id="KW-0136">Cellulose degradation</keyword>
<dbReference type="Gene3D" id="3.20.20.300">
    <property type="entry name" value="Glycoside hydrolase, family 3, N-terminal domain"/>
    <property type="match status" value="1"/>
</dbReference>
<comment type="catalytic activity">
    <reaction evidence="1">
        <text>Hydrolysis of terminal, non-reducing beta-D-glucosyl residues with release of beta-D-glucose.</text>
        <dbReference type="EC" id="3.2.1.21"/>
    </reaction>
</comment>
<dbReference type="PRINTS" id="PR00133">
    <property type="entry name" value="GLHYDRLASE3"/>
</dbReference>